<keyword evidence="2" id="KW-1185">Reference proteome</keyword>
<sequence length="103" mass="11553">MISHYKRLVLRLCFADTDIAEVVTPDFVSRGRAFSGPDVQVVGLVGEGTTVVLRVVLWGREQVQYFEGRDARLASRVCIDRCLAGQEVEGGATMRWWSGRRSH</sequence>
<evidence type="ECO:0000313" key="1">
    <source>
        <dbReference type="EMBL" id="MCE7011195.1"/>
    </source>
</evidence>
<protein>
    <submittedName>
        <fullName evidence="1">Uncharacterized protein</fullName>
    </submittedName>
</protein>
<name>A0ABS8ZTX4_9PSEU</name>
<reference evidence="1 2" key="1">
    <citation type="submission" date="2021-12" db="EMBL/GenBank/DDBJ databases">
        <title>Genome sequence of Kibdelosporangium philippinense ATCC 49844.</title>
        <authorList>
            <person name="Fedorov E.A."/>
            <person name="Omeragic M."/>
            <person name="Shalygina K.F."/>
            <person name="Maclea K.S."/>
        </authorList>
    </citation>
    <scope>NUCLEOTIDE SEQUENCE [LARGE SCALE GENOMIC DNA]</scope>
    <source>
        <strain evidence="1 2">ATCC 49844</strain>
    </source>
</reference>
<gene>
    <name evidence="1" type="ORF">LWC34_51575</name>
</gene>
<dbReference type="RefSeq" id="WP_233733567.1">
    <property type="nucleotide sequence ID" value="NZ_JAJVCN010000004.1"/>
</dbReference>
<comment type="caution">
    <text evidence="1">The sequence shown here is derived from an EMBL/GenBank/DDBJ whole genome shotgun (WGS) entry which is preliminary data.</text>
</comment>
<evidence type="ECO:0000313" key="2">
    <source>
        <dbReference type="Proteomes" id="UP001521150"/>
    </source>
</evidence>
<dbReference type="Proteomes" id="UP001521150">
    <property type="component" value="Unassembled WGS sequence"/>
</dbReference>
<proteinExistence type="predicted"/>
<accession>A0ABS8ZTX4</accession>
<dbReference type="EMBL" id="JAJVCN010000004">
    <property type="protein sequence ID" value="MCE7011195.1"/>
    <property type="molecule type" value="Genomic_DNA"/>
</dbReference>
<organism evidence="1 2">
    <name type="scientific">Kibdelosporangium philippinense</name>
    <dbReference type="NCBI Taxonomy" id="211113"/>
    <lineage>
        <taxon>Bacteria</taxon>
        <taxon>Bacillati</taxon>
        <taxon>Actinomycetota</taxon>
        <taxon>Actinomycetes</taxon>
        <taxon>Pseudonocardiales</taxon>
        <taxon>Pseudonocardiaceae</taxon>
        <taxon>Kibdelosporangium</taxon>
    </lineage>
</organism>